<feature type="signal peptide" evidence="1">
    <location>
        <begin position="1"/>
        <end position="20"/>
    </location>
</feature>
<protein>
    <submittedName>
        <fullName evidence="2">Uncharacterized protein</fullName>
    </submittedName>
</protein>
<sequence length="68" mass="6583">MSRCNGAVVVSASAFPVSSAALGYAPVSVADDPAAVALSLTGPHSFAVISSAAMGTAFDVAPEPDCEA</sequence>
<dbReference type="Proteomes" id="UP001515943">
    <property type="component" value="Unassembled WGS sequence"/>
</dbReference>
<keyword evidence="1" id="KW-0732">Signal</keyword>
<reference evidence="2 3" key="1">
    <citation type="submission" date="2019-08" db="EMBL/GenBank/DDBJ databases">
        <title>Lentzea from Indian Himalayas.</title>
        <authorList>
            <person name="Mandal S."/>
            <person name="Mallick Gupta A."/>
            <person name="Maiti P.K."/>
            <person name="Sarkar J."/>
            <person name="Mandal S."/>
        </authorList>
    </citation>
    <scope>NUCLEOTIDE SEQUENCE [LARGE SCALE GENOMIC DNA]</scope>
    <source>
        <strain evidence="2 3">PSKA42</strain>
    </source>
</reference>
<name>A0ABX1FPN9_9PSEU</name>
<accession>A0ABX1FPN9</accession>
<organism evidence="2 3">
    <name type="scientific">Lentzea indica</name>
    <dbReference type="NCBI Taxonomy" id="2604800"/>
    <lineage>
        <taxon>Bacteria</taxon>
        <taxon>Bacillati</taxon>
        <taxon>Actinomycetota</taxon>
        <taxon>Actinomycetes</taxon>
        <taxon>Pseudonocardiales</taxon>
        <taxon>Pseudonocardiaceae</taxon>
        <taxon>Lentzea</taxon>
    </lineage>
</organism>
<dbReference type="RefSeq" id="WP_167977429.1">
    <property type="nucleotide sequence ID" value="NZ_VSRL01000136.1"/>
</dbReference>
<evidence type="ECO:0000256" key="1">
    <source>
        <dbReference type="SAM" id="SignalP"/>
    </source>
</evidence>
<comment type="caution">
    <text evidence="2">The sequence shown here is derived from an EMBL/GenBank/DDBJ whole genome shotgun (WGS) entry which is preliminary data.</text>
</comment>
<proteinExistence type="predicted"/>
<gene>
    <name evidence="2" type="ORF">FXN61_29870</name>
</gene>
<evidence type="ECO:0000313" key="3">
    <source>
        <dbReference type="Proteomes" id="UP001515943"/>
    </source>
</evidence>
<keyword evidence="3" id="KW-1185">Reference proteome</keyword>
<evidence type="ECO:0000313" key="2">
    <source>
        <dbReference type="EMBL" id="NKE60769.1"/>
    </source>
</evidence>
<feature type="chain" id="PRO_5045775143" evidence="1">
    <location>
        <begin position="21"/>
        <end position="68"/>
    </location>
</feature>
<dbReference type="EMBL" id="VSRL01000136">
    <property type="protein sequence ID" value="NKE60769.1"/>
    <property type="molecule type" value="Genomic_DNA"/>
</dbReference>